<dbReference type="PANTHER" id="PTHR43420">
    <property type="entry name" value="ACETYLTRANSFERASE"/>
    <property type="match status" value="1"/>
</dbReference>
<evidence type="ECO:0000256" key="2">
    <source>
        <dbReference type="ARBA" id="ARBA00023315"/>
    </source>
</evidence>
<dbReference type="RefSeq" id="WP_008241052.1">
    <property type="nucleotide sequence ID" value="NZ_AJJU01000037.1"/>
</dbReference>
<protein>
    <submittedName>
        <fullName evidence="4">N-acetyltransferase GCN5</fullName>
    </submittedName>
</protein>
<keyword evidence="1 4" id="KW-0808">Transferase</keyword>
<dbReference type="Proteomes" id="UP000005938">
    <property type="component" value="Unassembled WGS sequence"/>
</dbReference>
<dbReference type="OrthoDB" id="5319888at2"/>
<gene>
    <name evidence="4" type="ORF">W5A_12086</name>
</gene>
<keyword evidence="5" id="KW-1185">Reference proteome</keyword>
<accession>I0W777</accession>
<dbReference type="STRING" id="946077.W5A_12086"/>
<name>I0W777_9FLAO</name>
<dbReference type="Pfam" id="PF00583">
    <property type="entry name" value="Acetyltransf_1"/>
    <property type="match status" value="1"/>
</dbReference>
<evidence type="ECO:0000259" key="3">
    <source>
        <dbReference type="PROSITE" id="PS51186"/>
    </source>
</evidence>
<dbReference type="GO" id="GO:0016747">
    <property type="term" value="F:acyltransferase activity, transferring groups other than amino-acyl groups"/>
    <property type="evidence" value="ECO:0007669"/>
    <property type="project" value="InterPro"/>
</dbReference>
<reference evidence="4 5" key="1">
    <citation type="journal article" date="2012" name="J. Bacteriol.">
        <title>Genome Sequence of the Halotolerant Bacterium Imtechella halotolerans K1T.</title>
        <authorList>
            <person name="Kumar S."/>
            <person name="Vikram S."/>
            <person name="Subramanian S."/>
            <person name="Raghava G.P."/>
            <person name="Pinnaka A.K."/>
        </authorList>
    </citation>
    <scope>NUCLEOTIDE SEQUENCE [LARGE SCALE GENOMIC DNA]</scope>
    <source>
        <strain evidence="4 5">K1</strain>
    </source>
</reference>
<sequence length="186" mass="21118">MNIRHATPKDAKAIATHLMLAMEDIVYVFIGEQNYDKAFSFLQHFAQLPANQYSYENCLVVEEQGEVVAVVNVYYGGQLSKLRLPIKTYIEEQYSVPFNPEDETSQGEWYIDTLGVHPNQQGKGVGSLLLNYLIEERVTKLQQTLGLLVDLDNPNAKRLYLKLGFKSVGEKTLAGKQMDHLQLRPL</sequence>
<dbReference type="InterPro" id="IPR000182">
    <property type="entry name" value="GNAT_dom"/>
</dbReference>
<dbReference type="InterPro" id="IPR050680">
    <property type="entry name" value="YpeA/RimI_acetyltransf"/>
</dbReference>
<dbReference type="EMBL" id="AJJU01000037">
    <property type="protein sequence ID" value="EID72243.1"/>
    <property type="molecule type" value="Genomic_DNA"/>
</dbReference>
<organism evidence="4 5">
    <name type="scientific">Imtechella halotolerans K1</name>
    <dbReference type="NCBI Taxonomy" id="946077"/>
    <lineage>
        <taxon>Bacteria</taxon>
        <taxon>Pseudomonadati</taxon>
        <taxon>Bacteroidota</taxon>
        <taxon>Flavobacteriia</taxon>
        <taxon>Flavobacteriales</taxon>
        <taxon>Flavobacteriaceae</taxon>
        <taxon>Imtechella</taxon>
    </lineage>
</organism>
<feature type="domain" description="N-acetyltransferase" evidence="3">
    <location>
        <begin position="1"/>
        <end position="186"/>
    </location>
</feature>
<dbReference type="SUPFAM" id="SSF55729">
    <property type="entry name" value="Acyl-CoA N-acyltransferases (Nat)"/>
    <property type="match status" value="1"/>
</dbReference>
<dbReference type="PROSITE" id="PS51186">
    <property type="entry name" value="GNAT"/>
    <property type="match status" value="1"/>
</dbReference>
<dbReference type="CDD" id="cd04301">
    <property type="entry name" value="NAT_SF"/>
    <property type="match status" value="1"/>
</dbReference>
<dbReference type="PATRIC" id="fig|946077.3.peg.2440"/>
<evidence type="ECO:0000313" key="5">
    <source>
        <dbReference type="Proteomes" id="UP000005938"/>
    </source>
</evidence>
<comment type="caution">
    <text evidence="4">The sequence shown here is derived from an EMBL/GenBank/DDBJ whole genome shotgun (WGS) entry which is preliminary data.</text>
</comment>
<evidence type="ECO:0000256" key="1">
    <source>
        <dbReference type="ARBA" id="ARBA00022679"/>
    </source>
</evidence>
<keyword evidence="2" id="KW-0012">Acyltransferase</keyword>
<dbReference type="Gene3D" id="3.40.630.30">
    <property type="match status" value="1"/>
</dbReference>
<dbReference type="InterPro" id="IPR016181">
    <property type="entry name" value="Acyl_CoA_acyltransferase"/>
</dbReference>
<evidence type="ECO:0000313" key="4">
    <source>
        <dbReference type="EMBL" id="EID72243.1"/>
    </source>
</evidence>
<dbReference type="eggNOG" id="COG0456">
    <property type="taxonomic scope" value="Bacteria"/>
</dbReference>
<proteinExistence type="predicted"/>
<dbReference type="AlphaFoldDB" id="I0W777"/>